<evidence type="ECO:0000256" key="4">
    <source>
        <dbReference type="ARBA" id="ARBA00022714"/>
    </source>
</evidence>
<dbReference type="InterPro" id="IPR028202">
    <property type="entry name" value="Reductase_C"/>
</dbReference>
<comment type="similarity">
    <text evidence="2">Belongs to the FAD-dependent oxidoreductase family.</text>
</comment>
<name>A0A8B7ZG95_ACAPL</name>
<dbReference type="Pfam" id="PF00355">
    <property type="entry name" value="Rieske"/>
    <property type="match status" value="1"/>
</dbReference>
<organism evidence="12 13">
    <name type="scientific">Acanthaster planci</name>
    <name type="common">Crown-of-thorns starfish</name>
    <dbReference type="NCBI Taxonomy" id="133434"/>
    <lineage>
        <taxon>Eukaryota</taxon>
        <taxon>Metazoa</taxon>
        <taxon>Echinodermata</taxon>
        <taxon>Eleutherozoa</taxon>
        <taxon>Asterozoa</taxon>
        <taxon>Asteroidea</taxon>
        <taxon>Valvatacea</taxon>
        <taxon>Valvatida</taxon>
        <taxon>Acanthasteridae</taxon>
        <taxon>Acanthaster</taxon>
    </lineage>
</organism>
<dbReference type="Gene3D" id="3.50.50.60">
    <property type="entry name" value="FAD/NAD(P)-binding domain"/>
    <property type="match status" value="2"/>
</dbReference>
<dbReference type="PROSITE" id="PS51296">
    <property type="entry name" value="RIESKE"/>
    <property type="match status" value="1"/>
</dbReference>
<feature type="region of interest" description="Disordered" evidence="10">
    <location>
        <begin position="1"/>
        <end position="42"/>
    </location>
</feature>
<dbReference type="SUPFAM" id="SSF51905">
    <property type="entry name" value="FAD/NAD(P)-binding domain"/>
    <property type="match status" value="1"/>
</dbReference>
<dbReference type="AlphaFoldDB" id="A0A8B7ZG95"/>
<dbReference type="Pfam" id="PF07992">
    <property type="entry name" value="Pyr_redox_2"/>
    <property type="match status" value="1"/>
</dbReference>
<dbReference type="PRINTS" id="PR00368">
    <property type="entry name" value="FADPNR"/>
</dbReference>
<evidence type="ECO:0000259" key="11">
    <source>
        <dbReference type="PROSITE" id="PS51296"/>
    </source>
</evidence>
<dbReference type="GO" id="GO:0016651">
    <property type="term" value="F:oxidoreductase activity, acting on NAD(P)H"/>
    <property type="evidence" value="ECO:0007669"/>
    <property type="project" value="TreeGrafter"/>
</dbReference>
<evidence type="ECO:0000256" key="3">
    <source>
        <dbReference type="ARBA" id="ARBA00022630"/>
    </source>
</evidence>
<gene>
    <name evidence="13" type="primary">LOC110986761</name>
</gene>
<evidence type="ECO:0000256" key="2">
    <source>
        <dbReference type="ARBA" id="ARBA00006442"/>
    </source>
</evidence>
<keyword evidence="3" id="KW-0285">Flavoprotein</keyword>
<dbReference type="InterPro" id="IPR017941">
    <property type="entry name" value="Rieske_2Fe-2S"/>
</dbReference>
<keyword evidence="4" id="KW-0001">2Fe-2S</keyword>
<evidence type="ECO:0000256" key="10">
    <source>
        <dbReference type="SAM" id="MobiDB-lite"/>
    </source>
</evidence>
<dbReference type="InterPro" id="IPR036188">
    <property type="entry name" value="FAD/NAD-bd_sf"/>
</dbReference>
<dbReference type="Pfam" id="PF14759">
    <property type="entry name" value="Reductase_C"/>
    <property type="match status" value="1"/>
</dbReference>
<evidence type="ECO:0000256" key="9">
    <source>
        <dbReference type="ARBA" id="ARBA00023014"/>
    </source>
</evidence>
<evidence type="ECO:0000313" key="12">
    <source>
        <dbReference type="Proteomes" id="UP000694845"/>
    </source>
</evidence>
<evidence type="ECO:0000313" key="13">
    <source>
        <dbReference type="RefSeq" id="XP_022104629.1"/>
    </source>
</evidence>
<dbReference type="GO" id="GO:0005737">
    <property type="term" value="C:cytoplasm"/>
    <property type="evidence" value="ECO:0007669"/>
    <property type="project" value="TreeGrafter"/>
</dbReference>
<feature type="compositionally biased region" description="Polar residues" evidence="10">
    <location>
        <begin position="13"/>
        <end position="27"/>
    </location>
</feature>
<dbReference type="SUPFAM" id="SSF50022">
    <property type="entry name" value="ISP domain"/>
    <property type="match status" value="1"/>
</dbReference>
<dbReference type="InterPro" id="IPR050446">
    <property type="entry name" value="FAD-oxidoreductase/Apoptosis"/>
</dbReference>
<evidence type="ECO:0000256" key="5">
    <source>
        <dbReference type="ARBA" id="ARBA00022723"/>
    </source>
</evidence>
<dbReference type="PANTHER" id="PTHR43557:SF2">
    <property type="entry name" value="RIESKE DOMAIN-CONTAINING PROTEIN-RELATED"/>
    <property type="match status" value="1"/>
</dbReference>
<keyword evidence="12" id="KW-1185">Reference proteome</keyword>
<evidence type="ECO:0000256" key="6">
    <source>
        <dbReference type="ARBA" id="ARBA00022827"/>
    </source>
</evidence>
<dbReference type="Proteomes" id="UP000694845">
    <property type="component" value="Unplaced"/>
</dbReference>
<dbReference type="GO" id="GO:0051537">
    <property type="term" value="F:2 iron, 2 sulfur cluster binding"/>
    <property type="evidence" value="ECO:0007669"/>
    <property type="project" value="UniProtKB-KW"/>
</dbReference>
<dbReference type="GO" id="GO:0046872">
    <property type="term" value="F:metal ion binding"/>
    <property type="evidence" value="ECO:0007669"/>
    <property type="project" value="UniProtKB-KW"/>
</dbReference>
<dbReference type="SUPFAM" id="SSF55424">
    <property type="entry name" value="FAD/NAD-linked reductases, dimerisation (C-terminal) domain"/>
    <property type="match status" value="1"/>
</dbReference>
<keyword evidence="6" id="KW-0274">FAD</keyword>
<proteinExistence type="inferred from homology"/>
<keyword evidence="8" id="KW-0408">Iron</keyword>
<dbReference type="InterPro" id="IPR023753">
    <property type="entry name" value="FAD/NAD-binding_dom"/>
</dbReference>
<dbReference type="CDD" id="cd03478">
    <property type="entry name" value="Rieske_AIFL_N"/>
    <property type="match status" value="1"/>
</dbReference>
<dbReference type="Gene3D" id="3.30.390.30">
    <property type="match status" value="1"/>
</dbReference>
<dbReference type="RefSeq" id="XP_022104629.1">
    <property type="nucleotide sequence ID" value="XM_022248937.1"/>
</dbReference>
<keyword evidence="5" id="KW-0479">Metal-binding</keyword>
<dbReference type="OMA" id="PRCTHYG"/>
<feature type="domain" description="Rieske" evidence="11">
    <location>
        <begin position="52"/>
        <end position="147"/>
    </location>
</feature>
<dbReference type="PANTHER" id="PTHR43557">
    <property type="entry name" value="APOPTOSIS-INDUCING FACTOR 1"/>
    <property type="match status" value="1"/>
</dbReference>
<dbReference type="PRINTS" id="PR00469">
    <property type="entry name" value="PNDRDTASEII"/>
</dbReference>
<reference evidence="13" key="1">
    <citation type="submission" date="2025-08" db="UniProtKB">
        <authorList>
            <consortium name="RefSeq"/>
        </authorList>
    </citation>
    <scope>IDENTIFICATION</scope>
</reference>
<keyword evidence="9" id="KW-0411">Iron-sulfur</keyword>
<dbReference type="FunFam" id="2.102.10.10:FF:000003">
    <property type="entry name" value="apoptosis-inducing factor 3 isoform X2"/>
    <property type="match status" value="1"/>
</dbReference>
<comment type="cofactor">
    <cofactor evidence="1">
        <name>FAD</name>
        <dbReference type="ChEBI" id="CHEBI:57692"/>
    </cofactor>
</comment>
<dbReference type="CTD" id="150209"/>
<keyword evidence="7" id="KW-0560">Oxidoreductase</keyword>
<evidence type="ECO:0000256" key="7">
    <source>
        <dbReference type="ARBA" id="ARBA00023002"/>
    </source>
</evidence>
<dbReference type="KEGG" id="aplc:110986761"/>
<dbReference type="OrthoDB" id="432169at2759"/>
<evidence type="ECO:0000256" key="8">
    <source>
        <dbReference type="ARBA" id="ARBA00023004"/>
    </source>
</evidence>
<evidence type="ECO:0000256" key="1">
    <source>
        <dbReference type="ARBA" id="ARBA00001974"/>
    </source>
</evidence>
<sequence length="574" mass="61864">MFSFGYKDAPDSGGNQSNGKGKASSSGIPAHKAAGKNQATSQDTDGDIFIEATVCKVDDLKDGEMREVEVGQGKALLINQLGEFSAIGHKCTHYGAPLIKGVLSNGRVRCPWHGACFNAKTGDIEDFPGLDSVAKFEVRVDGEDVIVKSRKKALASHKRIKDMSCRSPDSDKTILIIGGGGAAATCAETLRQEGFKGHIVMATKEKHLPYDRPKLSKSLTSSGAELSLRQPDFYSVYDIDVQKDMEATAVDTLLNCVAFKNGKSISYDTLLLATGGSPRVLDIPGKDLRNVCVLRSPEDANYIAEQGKGKNVVIVGTSFIGMEMAAYFAGKASSVSIIGRSAAPYIASLGETIGKALQKMCEDKGVKFYLNSDPEQFNGDETGQLREVVLKGGETLTADLCVMGVGVMPATNFLKDSGITLNSRQAVVVDKFLKTNKPNVFAAGDIVQVPLAMKADEEVNIGHWQVACIHGRIAALNMLNQEMELDSVPYFWTMLFGKSVRYAGYNAGFEDVIIEGNPEELKFVAYYIKGDHVVAVASMNSDPVVSKFAEYIASGRELTKSDVKSDPEAWQSRL</sequence>
<dbReference type="InterPro" id="IPR036922">
    <property type="entry name" value="Rieske_2Fe-2S_sf"/>
</dbReference>
<dbReference type="Gene3D" id="2.102.10.10">
    <property type="entry name" value="Rieske [2Fe-2S] iron-sulphur domain"/>
    <property type="match status" value="1"/>
</dbReference>
<dbReference type="GeneID" id="110986761"/>
<accession>A0A8B7ZG95</accession>
<protein>
    <submittedName>
        <fullName evidence="13">Apoptosis-inducing factor 3-like</fullName>
    </submittedName>
</protein>
<dbReference type="InterPro" id="IPR016156">
    <property type="entry name" value="FAD/NAD-linked_Rdtase_dimer_sf"/>
</dbReference>